<sequence>MATAKKDLANKGENLINSCTISDLSLAKQSGQMLAVTAQPILLMDWLAVTFHRTHEAQGGTLLPCASISRAHRIHLLL</sequence>
<accession>A0A1V1H290</accession>
<organism evidence="1">
    <name type="scientific">Oryza meyeriana var. granulata</name>
    <dbReference type="NCBI Taxonomy" id="110450"/>
    <lineage>
        <taxon>Eukaryota</taxon>
        <taxon>Viridiplantae</taxon>
        <taxon>Streptophyta</taxon>
        <taxon>Embryophyta</taxon>
        <taxon>Tracheophyta</taxon>
        <taxon>Spermatophyta</taxon>
        <taxon>Magnoliopsida</taxon>
        <taxon>Liliopsida</taxon>
        <taxon>Poales</taxon>
        <taxon>Poaceae</taxon>
        <taxon>BOP clade</taxon>
        <taxon>Oryzoideae</taxon>
        <taxon>Oryzeae</taxon>
        <taxon>Oryzinae</taxon>
        <taxon>Oryza</taxon>
        <taxon>Oryza meyeriana</taxon>
    </lineage>
</organism>
<reference evidence="1" key="1">
    <citation type="submission" date="2009-05" db="EMBL/GenBank/DDBJ databases">
        <title>Oryza sativa Japonica Group genomic DNA, chromosome 6, BAC clone:KMK0024M20, cultivar:Khau Mac Kho.</title>
        <authorList>
            <person name="Matsumoto T."/>
            <person name="Wu J."/>
            <person name="Kanamori H."/>
        </authorList>
    </citation>
    <scope>NUCLEOTIDE SEQUENCE</scope>
    <source>
        <strain evidence="1">IRGC 102118</strain>
    </source>
</reference>
<dbReference type="AlphaFoldDB" id="A0A1V1H290"/>
<name>A0A1V1H290_9ORYZ</name>
<evidence type="ECO:0000313" key="1">
    <source>
        <dbReference type="EMBL" id="BAX25168.1"/>
    </source>
</evidence>
<protein>
    <submittedName>
        <fullName evidence="1">Uncharacterized protein</fullName>
    </submittedName>
</protein>
<gene>
    <name evidence="1" type="primary">OG_ABa0048N23.32</name>
</gene>
<proteinExistence type="predicted"/>
<dbReference type="EMBL" id="AP011476">
    <property type="protein sequence ID" value="BAX25168.1"/>
    <property type="molecule type" value="Genomic_DNA"/>
</dbReference>